<accession>A0ABT6PAB7</accession>
<gene>
    <name evidence="2" type="ORF">QHF89_49165</name>
</gene>
<sequence length="105" mass="10320">AAAPSPGPGTAPATAKTATAAPTAAPTATASAAAASGEPGFLTIVCNPFCDDVLDNGRSLGPSPIVHISVKPGSHRVTLKKGDMTKVISVIVVSGQVTAQRVSMK</sequence>
<evidence type="ECO:0000256" key="1">
    <source>
        <dbReference type="SAM" id="MobiDB-lite"/>
    </source>
</evidence>
<feature type="region of interest" description="Disordered" evidence="1">
    <location>
        <begin position="1"/>
        <end position="32"/>
    </location>
</feature>
<dbReference type="RefSeq" id="WP_425440861.1">
    <property type="nucleotide sequence ID" value="NZ_JARZHI010000139.1"/>
</dbReference>
<comment type="caution">
    <text evidence="2">The sequence shown here is derived from an EMBL/GenBank/DDBJ whole genome shotgun (WGS) entry which is preliminary data.</text>
</comment>
<dbReference type="EMBL" id="JARZHI010000139">
    <property type="protein sequence ID" value="MDI1437577.1"/>
    <property type="molecule type" value="Genomic_DNA"/>
</dbReference>
<proteinExistence type="predicted"/>
<name>A0ABT6PAB7_9BACT</name>
<protein>
    <recommendedName>
        <fullName evidence="4">PEGA domain-containing protein</fullName>
    </recommendedName>
</protein>
<evidence type="ECO:0000313" key="2">
    <source>
        <dbReference type="EMBL" id="MDI1437577.1"/>
    </source>
</evidence>
<reference evidence="2 3" key="1">
    <citation type="submission" date="2023-04" db="EMBL/GenBank/DDBJ databases">
        <title>The genome sequence of Polyangium sorediatum DSM14670.</title>
        <authorList>
            <person name="Zhang X."/>
        </authorList>
    </citation>
    <scope>NUCLEOTIDE SEQUENCE [LARGE SCALE GENOMIC DNA]</scope>
    <source>
        <strain evidence="2 3">DSM 14670</strain>
    </source>
</reference>
<keyword evidence="3" id="KW-1185">Reference proteome</keyword>
<organism evidence="2 3">
    <name type="scientific">Polyangium sorediatum</name>
    <dbReference type="NCBI Taxonomy" id="889274"/>
    <lineage>
        <taxon>Bacteria</taxon>
        <taxon>Pseudomonadati</taxon>
        <taxon>Myxococcota</taxon>
        <taxon>Polyangia</taxon>
        <taxon>Polyangiales</taxon>
        <taxon>Polyangiaceae</taxon>
        <taxon>Polyangium</taxon>
    </lineage>
</organism>
<feature type="compositionally biased region" description="Low complexity" evidence="1">
    <location>
        <begin position="10"/>
        <end position="32"/>
    </location>
</feature>
<dbReference type="Proteomes" id="UP001160301">
    <property type="component" value="Unassembled WGS sequence"/>
</dbReference>
<feature type="non-terminal residue" evidence="2">
    <location>
        <position position="1"/>
    </location>
</feature>
<evidence type="ECO:0000313" key="3">
    <source>
        <dbReference type="Proteomes" id="UP001160301"/>
    </source>
</evidence>
<evidence type="ECO:0008006" key="4">
    <source>
        <dbReference type="Google" id="ProtNLM"/>
    </source>
</evidence>